<dbReference type="AlphaFoldDB" id="A0A120FPK8"/>
<dbReference type="EMBL" id="LNCD01000031">
    <property type="protein sequence ID" value="KWV57127.1"/>
    <property type="molecule type" value="Genomic_DNA"/>
</dbReference>
<dbReference type="Proteomes" id="UP000068164">
    <property type="component" value="Unassembled WGS sequence"/>
</dbReference>
<accession>A0A120FPK8</accession>
<sequence length="72" mass="7892">MILDGLYACRSGGVFGGLPLGPALDGSIKRDLTVKHVHLDSLSLEFCVAPERYFDPPFDVARGRARGYRNQV</sequence>
<gene>
    <name evidence="1" type="ORF">AS026_31295</name>
</gene>
<name>A0A120FPK8_9HYPH</name>
<evidence type="ECO:0000313" key="2">
    <source>
        <dbReference type="Proteomes" id="UP000068164"/>
    </source>
</evidence>
<protein>
    <submittedName>
        <fullName evidence="1">Uncharacterized protein</fullName>
    </submittedName>
</protein>
<keyword evidence="2" id="KW-1185">Reference proteome</keyword>
<comment type="caution">
    <text evidence="1">The sequence shown here is derived from an EMBL/GenBank/DDBJ whole genome shotgun (WGS) entry which is preliminary data.</text>
</comment>
<organism evidence="1 2">
    <name type="scientific">Rhizobium altiplani</name>
    <dbReference type="NCBI Taxonomy" id="1864509"/>
    <lineage>
        <taxon>Bacteria</taxon>
        <taxon>Pseudomonadati</taxon>
        <taxon>Pseudomonadota</taxon>
        <taxon>Alphaproteobacteria</taxon>
        <taxon>Hyphomicrobiales</taxon>
        <taxon>Rhizobiaceae</taxon>
        <taxon>Rhizobium/Agrobacterium group</taxon>
        <taxon>Rhizobium</taxon>
    </lineage>
</organism>
<reference evidence="1 2" key="1">
    <citation type="submission" date="2015-11" db="EMBL/GenBank/DDBJ databases">
        <title>Draft Genome Sequence of the Strain BR 10423 (Rhizobium sp.) isolated from nodules of Mimosa pudica.</title>
        <authorList>
            <person name="Barauna A.C."/>
            <person name="Zilli J.E."/>
            <person name="Simoes-Araujo J.L."/>
            <person name="Reis V.M."/>
            <person name="James E.K."/>
            <person name="Reis F.B.Jr."/>
            <person name="Rouws L.F."/>
            <person name="Passos S.R."/>
            <person name="Gois S.R."/>
        </authorList>
    </citation>
    <scope>NUCLEOTIDE SEQUENCE [LARGE SCALE GENOMIC DNA]</scope>
    <source>
        <strain evidence="1 2">BR10423</strain>
    </source>
</reference>
<proteinExistence type="predicted"/>
<evidence type="ECO:0000313" key="1">
    <source>
        <dbReference type="EMBL" id="KWV57127.1"/>
    </source>
</evidence>